<dbReference type="InterPro" id="IPR018022">
    <property type="entry name" value="IPT"/>
</dbReference>
<evidence type="ECO:0000256" key="7">
    <source>
        <dbReference type="ARBA" id="ARBA00022840"/>
    </source>
</evidence>
<feature type="region of interest" description="Interaction with substrate tRNA" evidence="10">
    <location>
        <begin position="167"/>
        <end position="171"/>
    </location>
</feature>
<keyword evidence="4 10" id="KW-0808">Transferase</keyword>
<feature type="binding site" evidence="10">
    <location>
        <begin position="20"/>
        <end position="25"/>
    </location>
    <ligand>
        <name>substrate</name>
    </ligand>
</feature>
<sequence>MDPENTEISFLPTLFLQGPTASGKTALALRLADTFRVRLISVDSLAVYRHFDLGSAKPDPALQARYPHALIDIREPEEIYSAGDFARDARAEIAAARADGQIPLLVGGTGLYFRALERGIADLPPADPVLRQQLQREAERVGWPALHQRLAQQAPERAAAIHPHDAQRIQRALELLAEGKTMELWQGGLSGPLWKIVLQPARAELHERIAVRLQAMYAAGFREEAATLFGRYGDADYPACRAVGYRQLFAWLRGECSLPEAEQAALYATRQLAKRQATWFRAEEADWRLSSADGRQADAVVAEIRQRLQGMGE</sequence>
<dbReference type="AlphaFoldDB" id="A0AAE2YRT8"/>
<evidence type="ECO:0000256" key="12">
    <source>
        <dbReference type="RuleBase" id="RU003784"/>
    </source>
</evidence>
<dbReference type="Proteomes" id="UP001197378">
    <property type="component" value="Unassembled WGS sequence"/>
</dbReference>
<dbReference type="GO" id="GO:0006400">
    <property type="term" value="P:tRNA modification"/>
    <property type="evidence" value="ECO:0007669"/>
    <property type="project" value="TreeGrafter"/>
</dbReference>
<feature type="region of interest" description="Interaction with substrate tRNA" evidence="10">
    <location>
        <begin position="43"/>
        <end position="46"/>
    </location>
</feature>
<dbReference type="SUPFAM" id="SSF52540">
    <property type="entry name" value="P-loop containing nucleoside triphosphate hydrolases"/>
    <property type="match status" value="2"/>
</dbReference>
<dbReference type="InterPro" id="IPR039657">
    <property type="entry name" value="Dimethylallyltransferase"/>
</dbReference>
<evidence type="ECO:0000256" key="13">
    <source>
        <dbReference type="RuleBase" id="RU003785"/>
    </source>
</evidence>
<comment type="function">
    <text evidence="2 10 12">Catalyzes the transfer of a dimethylallyl group onto the adenine at position 37 in tRNAs that read codons beginning with uridine, leading to the formation of N6-(dimethylallyl)adenosine (i(6)A).</text>
</comment>
<evidence type="ECO:0000256" key="1">
    <source>
        <dbReference type="ARBA" id="ARBA00001946"/>
    </source>
</evidence>
<organism evidence="14 15">
    <name type="scientific">Igneacidithiobacillus copahuensis</name>
    <dbReference type="NCBI Taxonomy" id="2724909"/>
    <lineage>
        <taxon>Bacteria</taxon>
        <taxon>Pseudomonadati</taxon>
        <taxon>Pseudomonadota</taxon>
        <taxon>Acidithiobacillia</taxon>
        <taxon>Acidithiobacillales</taxon>
        <taxon>Acidithiobacillaceae</taxon>
        <taxon>Igneacidithiobacillus</taxon>
    </lineage>
</organism>
<comment type="similarity">
    <text evidence="3 10 13">Belongs to the IPP transferase family.</text>
</comment>
<proteinExistence type="inferred from homology"/>
<accession>A0AAE2YRT8</accession>
<gene>
    <name evidence="10 14" type="primary">miaA</name>
    <name evidence="14" type="ORF">HFQ13_13135</name>
</gene>
<evidence type="ECO:0000256" key="4">
    <source>
        <dbReference type="ARBA" id="ARBA00022679"/>
    </source>
</evidence>
<evidence type="ECO:0000256" key="11">
    <source>
        <dbReference type="RuleBase" id="RU003783"/>
    </source>
</evidence>
<dbReference type="Pfam" id="PF01715">
    <property type="entry name" value="IPPT"/>
    <property type="match status" value="1"/>
</dbReference>
<dbReference type="EC" id="2.5.1.75" evidence="10"/>
<evidence type="ECO:0000313" key="14">
    <source>
        <dbReference type="EMBL" id="MBU2789137.1"/>
    </source>
</evidence>
<comment type="cofactor">
    <cofactor evidence="1 10">
        <name>Mg(2+)</name>
        <dbReference type="ChEBI" id="CHEBI:18420"/>
    </cofactor>
</comment>
<keyword evidence="5 10" id="KW-0819">tRNA processing</keyword>
<feature type="site" description="Interaction with substrate tRNA" evidence="10">
    <location>
        <position position="109"/>
    </location>
</feature>
<comment type="catalytic activity">
    <reaction evidence="9 10 11">
        <text>adenosine(37) in tRNA + dimethylallyl diphosphate = N(6)-dimethylallyladenosine(37) in tRNA + diphosphate</text>
        <dbReference type="Rhea" id="RHEA:26482"/>
        <dbReference type="Rhea" id="RHEA-COMP:10162"/>
        <dbReference type="Rhea" id="RHEA-COMP:10375"/>
        <dbReference type="ChEBI" id="CHEBI:33019"/>
        <dbReference type="ChEBI" id="CHEBI:57623"/>
        <dbReference type="ChEBI" id="CHEBI:74411"/>
        <dbReference type="ChEBI" id="CHEBI:74415"/>
        <dbReference type="EC" id="2.5.1.75"/>
    </reaction>
</comment>
<keyword evidence="6 10" id="KW-0547">Nucleotide-binding</keyword>
<dbReference type="PANTHER" id="PTHR11088:SF60">
    <property type="entry name" value="TRNA DIMETHYLALLYLTRANSFERASE"/>
    <property type="match status" value="1"/>
</dbReference>
<evidence type="ECO:0000256" key="2">
    <source>
        <dbReference type="ARBA" id="ARBA00003213"/>
    </source>
</evidence>
<reference evidence="14" key="1">
    <citation type="journal article" date="2021" name="ISME J.">
        <title>Genomic evolution of the class Acidithiobacillia: deep-branching Proteobacteria living in extreme acidic conditions.</title>
        <authorList>
            <person name="Moya-Beltran A."/>
            <person name="Beard S."/>
            <person name="Rojas-Villalobos C."/>
            <person name="Issotta F."/>
            <person name="Gallardo Y."/>
            <person name="Ulloa R."/>
            <person name="Giaveno A."/>
            <person name="Degli Esposti M."/>
            <person name="Johnson D.B."/>
            <person name="Quatrini R."/>
        </authorList>
    </citation>
    <scope>NUCLEOTIDE SEQUENCE</scope>
    <source>
        <strain evidence="14">VAN18-1</strain>
    </source>
</reference>
<dbReference type="Gene3D" id="3.40.50.300">
    <property type="entry name" value="P-loop containing nucleotide triphosphate hydrolases"/>
    <property type="match status" value="1"/>
</dbReference>
<dbReference type="GO" id="GO:0005524">
    <property type="term" value="F:ATP binding"/>
    <property type="evidence" value="ECO:0007669"/>
    <property type="project" value="UniProtKB-UniRule"/>
</dbReference>
<feature type="site" description="Interaction with substrate tRNA" evidence="10">
    <location>
        <position position="131"/>
    </location>
</feature>
<evidence type="ECO:0000256" key="5">
    <source>
        <dbReference type="ARBA" id="ARBA00022694"/>
    </source>
</evidence>
<dbReference type="GO" id="GO:0052381">
    <property type="term" value="F:tRNA dimethylallyltransferase activity"/>
    <property type="evidence" value="ECO:0007669"/>
    <property type="project" value="UniProtKB-UniRule"/>
</dbReference>
<name>A0AAE2YRT8_9PROT</name>
<evidence type="ECO:0000256" key="3">
    <source>
        <dbReference type="ARBA" id="ARBA00005842"/>
    </source>
</evidence>
<dbReference type="HAMAP" id="MF_00185">
    <property type="entry name" value="IPP_trans"/>
    <property type="match status" value="1"/>
</dbReference>
<dbReference type="NCBIfam" id="TIGR00174">
    <property type="entry name" value="miaA"/>
    <property type="match status" value="1"/>
</dbReference>
<dbReference type="Gene3D" id="1.10.20.140">
    <property type="match status" value="1"/>
</dbReference>
<dbReference type="PANTHER" id="PTHR11088">
    <property type="entry name" value="TRNA DIMETHYLALLYLTRANSFERASE"/>
    <property type="match status" value="1"/>
</dbReference>
<evidence type="ECO:0000256" key="8">
    <source>
        <dbReference type="ARBA" id="ARBA00022842"/>
    </source>
</evidence>
<keyword evidence="8 10" id="KW-0460">Magnesium</keyword>
<dbReference type="InterPro" id="IPR027417">
    <property type="entry name" value="P-loop_NTPase"/>
</dbReference>
<comment type="caution">
    <text evidence="10">Lacks conserved residue(s) required for the propagation of feature annotation.</text>
</comment>
<evidence type="ECO:0000313" key="15">
    <source>
        <dbReference type="Proteomes" id="UP001197378"/>
    </source>
</evidence>
<keyword evidence="7 10" id="KW-0067">ATP-binding</keyword>
<keyword evidence="15" id="KW-1185">Reference proteome</keyword>
<evidence type="ECO:0000256" key="10">
    <source>
        <dbReference type="HAMAP-Rule" id="MF_00185"/>
    </source>
</evidence>
<evidence type="ECO:0000256" key="6">
    <source>
        <dbReference type="ARBA" id="ARBA00022741"/>
    </source>
</evidence>
<dbReference type="RefSeq" id="WP_215871461.1">
    <property type="nucleotide sequence ID" value="NZ_JAAXYO010000182.1"/>
</dbReference>
<comment type="subunit">
    <text evidence="10">Monomer.</text>
</comment>
<evidence type="ECO:0000256" key="9">
    <source>
        <dbReference type="ARBA" id="ARBA00049563"/>
    </source>
</evidence>
<dbReference type="EMBL" id="JAAXYO010000182">
    <property type="protein sequence ID" value="MBU2789137.1"/>
    <property type="molecule type" value="Genomic_DNA"/>
</dbReference>
<protein>
    <recommendedName>
        <fullName evidence="10">tRNA dimethylallyltransferase</fullName>
        <ecNumber evidence="10">2.5.1.75</ecNumber>
    </recommendedName>
    <alternativeName>
        <fullName evidence="10">Dimethylallyl diphosphate:tRNA dimethylallyltransferase</fullName>
        <shortName evidence="10">DMAPP:tRNA dimethylallyltransferase</shortName>
        <shortName evidence="10">DMATase</shortName>
    </alternativeName>
    <alternativeName>
        <fullName evidence="10">Isopentenyl-diphosphate:tRNA isopentenyltransferase</fullName>
        <shortName evidence="10">IPP transferase</shortName>
        <shortName evidence="10">IPPT</shortName>
        <shortName evidence="10">IPTase</shortName>
    </alternativeName>
</protein>
<comment type="caution">
    <text evidence="14">The sequence shown here is derived from an EMBL/GenBank/DDBJ whole genome shotgun (WGS) entry which is preliminary data.</text>
</comment>
<feature type="binding site" evidence="10">
    <location>
        <begin position="18"/>
        <end position="25"/>
    </location>
    <ligand>
        <name>ATP</name>
        <dbReference type="ChEBI" id="CHEBI:30616"/>
    </ligand>
</feature>